<dbReference type="Pfam" id="PF01363">
    <property type="entry name" value="FYVE"/>
    <property type="match status" value="1"/>
</dbReference>
<dbReference type="AlphaFoldDB" id="A0A168LHE5"/>
<reference evidence="7" key="1">
    <citation type="submission" date="2016-04" db="EMBL/GenBank/DDBJ databases">
        <authorList>
            <person name="Evans L.H."/>
            <person name="Alamgir A."/>
            <person name="Owens N."/>
            <person name="Weber N.D."/>
            <person name="Virtaneva K."/>
            <person name="Barbian K."/>
            <person name="Babar A."/>
            <person name="Rosenke K."/>
        </authorList>
    </citation>
    <scope>NUCLEOTIDE SEQUENCE [LARGE SCALE GENOMIC DNA]</scope>
    <source>
        <strain evidence="7">CBS 101.48</strain>
    </source>
</reference>
<keyword evidence="1" id="KW-0479">Metal-binding</keyword>
<feature type="compositionally biased region" description="Polar residues" evidence="5">
    <location>
        <begin position="16"/>
        <end position="31"/>
    </location>
</feature>
<sequence>MDIYALTRKRRPSRLTMGQTQSDRSLVSTTTEPEDPGQLILAVTGPPTKFHWKYDEDVAYCAYSGCSKWFGLFTRRHHCRKCGDIFCSLHCSNYLRLNQDSEFHPQGFLSRGCDDCADKWKQPALVSTTSSTTSTTDLDDKSEEEEDEGGNEERKGKTRRNRHAGIMTTLQPHALEGVLELGRDDIVEHDNNEHGNKVGKGVNIGSKKTEGGFNTVALSVPADWHWSTF</sequence>
<feature type="region of interest" description="Disordered" evidence="5">
    <location>
        <begin position="13"/>
        <end position="33"/>
    </location>
</feature>
<evidence type="ECO:0000313" key="7">
    <source>
        <dbReference type="EMBL" id="SAL96789.1"/>
    </source>
</evidence>
<dbReference type="SUPFAM" id="SSF57903">
    <property type="entry name" value="FYVE/PHD zinc finger"/>
    <property type="match status" value="1"/>
</dbReference>
<feature type="compositionally biased region" description="Acidic residues" evidence="5">
    <location>
        <begin position="140"/>
        <end position="150"/>
    </location>
</feature>
<evidence type="ECO:0000256" key="3">
    <source>
        <dbReference type="ARBA" id="ARBA00022833"/>
    </source>
</evidence>
<dbReference type="PROSITE" id="PS50178">
    <property type="entry name" value="ZF_FYVE"/>
    <property type="match status" value="1"/>
</dbReference>
<dbReference type="PANTHER" id="PTHR23164:SF30">
    <property type="entry name" value="EARLY ENDOSOME ANTIGEN 1"/>
    <property type="match status" value="1"/>
</dbReference>
<evidence type="ECO:0000313" key="8">
    <source>
        <dbReference type="Proteomes" id="UP000078561"/>
    </source>
</evidence>
<accession>A0A168LHE5</accession>
<keyword evidence="8" id="KW-1185">Reference proteome</keyword>
<dbReference type="Proteomes" id="UP000078561">
    <property type="component" value="Unassembled WGS sequence"/>
</dbReference>
<evidence type="ECO:0000256" key="1">
    <source>
        <dbReference type="ARBA" id="ARBA00022723"/>
    </source>
</evidence>
<dbReference type="STRING" id="4829.A0A168LHE5"/>
<protein>
    <recommendedName>
        <fullName evidence="6">FYVE-type domain-containing protein</fullName>
    </recommendedName>
</protein>
<organism evidence="7">
    <name type="scientific">Absidia glauca</name>
    <name type="common">Pin mould</name>
    <dbReference type="NCBI Taxonomy" id="4829"/>
    <lineage>
        <taxon>Eukaryota</taxon>
        <taxon>Fungi</taxon>
        <taxon>Fungi incertae sedis</taxon>
        <taxon>Mucoromycota</taxon>
        <taxon>Mucoromycotina</taxon>
        <taxon>Mucoromycetes</taxon>
        <taxon>Mucorales</taxon>
        <taxon>Cunninghamellaceae</taxon>
        <taxon>Absidia</taxon>
    </lineage>
</organism>
<dbReference type="OrthoDB" id="10018316at2759"/>
<gene>
    <name evidence="7" type="primary">ABSGL_02213.1 scaffold 2846</name>
</gene>
<evidence type="ECO:0000256" key="5">
    <source>
        <dbReference type="SAM" id="MobiDB-lite"/>
    </source>
</evidence>
<dbReference type="Gene3D" id="3.30.40.10">
    <property type="entry name" value="Zinc/RING finger domain, C3HC4 (zinc finger)"/>
    <property type="match status" value="1"/>
</dbReference>
<dbReference type="PANTHER" id="PTHR23164">
    <property type="entry name" value="EARLY ENDOSOME ANTIGEN 1"/>
    <property type="match status" value="1"/>
</dbReference>
<dbReference type="OMA" id="HCSNYFR"/>
<feature type="compositionally biased region" description="Low complexity" evidence="5">
    <location>
        <begin position="127"/>
        <end position="136"/>
    </location>
</feature>
<evidence type="ECO:0000259" key="6">
    <source>
        <dbReference type="PROSITE" id="PS50178"/>
    </source>
</evidence>
<dbReference type="InterPro" id="IPR013083">
    <property type="entry name" value="Znf_RING/FYVE/PHD"/>
</dbReference>
<keyword evidence="3" id="KW-0862">Zinc</keyword>
<keyword evidence="2 4" id="KW-0863">Zinc-finger</keyword>
<dbReference type="SMART" id="SM00064">
    <property type="entry name" value="FYVE"/>
    <property type="match status" value="1"/>
</dbReference>
<name>A0A168LHE5_ABSGL</name>
<dbReference type="EMBL" id="LT551273">
    <property type="protein sequence ID" value="SAL96789.1"/>
    <property type="molecule type" value="Genomic_DNA"/>
</dbReference>
<evidence type="ECO:0000256" key="4">
    <source>
        <dbReference type="PROSITE-ProRule" id="PRU00091"/>
    </source>
</evidence>
<dbReference type="InterPro" id="IPR011011">
    <property type="entry name" value="Znf_FYVE_PHD"/>
</dbReference>
<dbReference type="InParanoid" id="A0A168LHE5"/>
<dbReference type="InterPro" id="IPR000306">
    <property type="entry name" value="Znf_FYVE"/>
</dbReference>
<evidence type="ECO:0000256" key="2">
    <source>
        <dbReference type="ARBA" id="ARBA00022771"/>
    </source>
</evidence>
<dbReference type="InterPro" id="IPR017455">
    <property type="entry name" value="Znf_FYVE-rel"/>
</dbReference>
<dbReference type="FunCoup" id="A0A168LHE5">
    <property type="interactions" value="24"/>
</dbReference>
<dbReference type="GO" id="GO:0008270">
    <property type="term" value="F:zinc ion binding"/>
    <property type="evidence" value="ECO:0007669"/>
    <property type="project" value="UniProtKB-KW"/>
</dbReference>
<proteinExistence type="predicted"/>
<dbReference type="CDD" id="cd15760">
    <property type="entry name" value="FYVE_scVPS27p_like"/>
    <property type="match status" value="1"/>
</dbReference>
<feature type="domain" description="FYVE-type" evidence="6">
    <location>
        <begin position="66"/>
        <end position="121"/>
    </location>
</feature>
<feature type="region of interest" description="Disordered" evidence="5">
    <location>
        <begin position="127"/>
        <end position="162"/>
    </location>
</feature>